<feature type="transmembrane region" description="Helical" evidence="1">
    <location>
        <begin position="135"/>
        <end position="155"/>
    </location>
</feature>
<name>A0ABD5RG82_9EURY</name>
<dbReference type="InterPro" id="IPR055768">
    <property type="entry name" value="DUF7344"/>
</dbReference>
<evidence type="ECO:0000313" key="4">
    <source>
        <dbReference type="Proteomes" id="UP001596201"/>
    </source>
</evidence>
<evidence type="ECO:0000259" key="2">
    <source>
        <dbReference type="Pfam" id="PF24035"/>
    </source>
</evidence>
<evidence type="ECO:0000256" key="1">
    <source>
        <dbReference type="SAM" id="Phobius"/>
    </source>
</evidence>
<gene>
    <name evidence="3" type="ORF">ACFPJ5_17680</name>
</gene>
<keyword evidence="4" id="KW-1185">Reference proteome</keyword>
<dbReference type="Gene3D" id="1.10.10.10">
    <property type="entry name" value="Winged helix-like DNA-binding domain superfamily/Winged helix DNA-binding domain"/>
    <property type="match status" value="1"/>
</dbReference>
<keyword evidence="1" id="KW-0472">Membrane</keyword>
<sequence>MSSDSSSRPRRLIGEVLSGVAGSNAEPLDEDTVFDILSNRRRRQIIYYLQEHGGEAPLRDVANAVAGWEEDEDPEDVTEKQSRRVYVSLYQSHVPRLTEVGLIEHDDTGTIRLTDRVRLLDPYLNPHDEGPAWQVYYLAVGLFGVLLGVLVSLGLPPAGLVSGANLLLLVSLALVVLALAHAQQSGTPRDASERKQLREE</sequence>
<feature type="transmembrane region" description="Helical" evidence="1">
    <location>
        <begin position="161"/>
        <end position="180"/>
    </location>
</feature>
<proteinExistence type="predicted"/>
<dbReference type="EMBL" id="JBHSKX010000004">
    <property type="protein sequence ID" value="MFC5368757.1"/>
    <property type="molecule type" value="Genomic_DNA"/>
</dbReference>
<dbReference type="RefSeq" id="WP_227231327.1">
    <property type="nucleotide sequence ID" value="NZ_JAJCVJ010000003.1"/>
</dbReference>
<comment type="caution">
    <text evidence="3">The sequence shown here is derived from an EMBL/GenBank/DDBJ whole genome shotgun (WGS) entry which is preliminary data.</text>
</comment>
<accession>A0ABD5RG82</accession>
<dbReference type="Proteomes" id="UP001596201">
    <property type="component" value="Unassembled WGS sequence"/>
</dbReference>
<dbReference type="Pfam" id="PF24035">
    <property type="entry name" value="DUF7344"/>
    <property type="match status" value="1"/>
</dbReference>
<reference evidence="3 4" key="1">
    <citation type="journal article" date="2019" name="Int. J. Syst. Evol. Microbiol.">
        <title>The Global Catalogue of Microorganisms (GCM) 10K type strain sequencing project: providing services to taxonomists for standard genome sequencing and annotation.</title>
        <authorList>
            <consortium name="The Broad Institute Genomics Platform"/>
            <consortium name="The Broad Institute Genome Sequencing Center for Infectious Disease"/>
            <person name="Wu L."/>
            <person name="Ma J."/>
        </authorList>
    </citation>
    <scope>NUCLEOTIDE SEQUENCE [LARGE SCALE GENOMIC DNA]</scope>
    <source>
        <strain evidence="3 4">CGMCC 1.12237</strain>
    </source>
</reference>
<protein>
    <recommendedName>
        <fullName evidence="2">DUF7344 domain-containing protein</fullName>
    </recommendedName>
</protein>
<feature type="domain" description="DUF7344" evidence="2">
    <location>
        <begin position="34"/>
        <end position="110"/>
    </location>
</feature>
<keyword evidence="1" id="KW-1133">Transmembrane helix</keyword>
<dbReference type="AlphaFoldDB" id="A0ABD5RG82"/>
<evidence type="ECO:0000313" key="3">
    <source>
        <dbReference type="EMBL" id="MFC5368757.1"/>
    </source>
</evidence>
<dbReference type="InterPro" id="IPR036388">
    <property type="entry name" value="WH-like_DNA-bd_sf"/>
</dbReference>
<organism evidence="3 4">
    <name type="scientific">Salinirubrum litoreum</name>
    <dbReference type="NCBI Taxonomy" id="1126234"/>
    <lineage>
        <taxon>Archaea</taxon>
        <taxon>Methanobacteriati</taxon>
        <taxon>Methanobacteriota</taxon>
        <taxon>Stenosarchaea group</taxon>
        <taxon>Halobacteria</taxon>
        <taxon>Halobacteriales</taxon>
        <taxon>Haloferacaceae</taxon>
        <taxon>Salinirubrum</taxon>
    </lineage>
</organism>
<keyword evidence="1" id="KW-0812">Transmembrane</keyword>